<dbReference type="PROSITE" id="PS00606">
    <property type="entry name" value="KS3_1"/>
    <property type="match status" value="1"/>
</dbReference>
<dbReference type="PROSITE" id="PS52019">
    <property type="entry name" value="PKS_MFAS_DH"/>
    <property type="match status" value="1"/>
</dbReference>
<keyword evidence="2" id="KW-0597">Phosphoprotein</keyword>
<evidence type="ECO:0000313" key="8">
    <source>
        <dbReference type="Proteomes" id="UP000249794"/>
    </source>
</evidence>
<dbReference type="Pfam" id="PF00109">
    <property type="entry name" value="ketoacyl-synt"/>
    <property type="match status" value="1"/>
</dbReference>
<dbReference type="InterPro" id="IPR016036">
    <property type="entry name" value="Malonyl_transacylase_ACP-bd"/>
</dbReference>
<dbReference type="PANTHER" id="PTHR43074">
    <property type="entry name" value="OMEGA-3 POLYUNSATURATED FATTY ACID SYNTHASE PFAB-RELATED"/>
    <property type="match status" value="1"/>
</dbReference>
<keyword evidence="1" id="KW-0596">Phosphopantetheine</keyword>
<feature type="region of interest" description="C-terminal hotdog fold" evidence="4">
    <location>
        <begin position="1147"/>
        <end position="1300"/>
    </location>
</feature>
<name>A0A2W4Z2P8_9CYAN</name>
<evidence type="ECO:0000259" key="6">
    <source>
        <dbReference type="PROSITE" id="PS52019"/>
    </source>
</evidence>
<dbReference type="InterPro" id="IPR037143">
    <property type="entry name" value="4-PPantetheinyl_Trfase_dom_sf"/>
</dbReference>
<dbReference type="InterPro" id="IPR049551">
    <property type="entry name" value="PKS_DH_C"/>
</dbReference>
<protein>
    <submittedName>
        <fullName evidence="7">Type I polyketide synthase</fullName>
    </submittedName>
</protein>
<gene>
    <name evidence="7" type="ORF">DCF15_13000</name>
</gene>
<organism evidence="7 8">
    <name type="scientific">Phormidesmis priestleyi</name>
    <dbReference type="NCBI Taxonomy" id="268141"/>
    <lineage>
        <taxon>Bacteria</taxon>
        <taxon>Bacillati</taxon>
        <taxon>Cyanobacteriota</taxon>
        <taxon>Cyanophyceae</taxon>
        <taxon>Leptolyngbyales</taxon>
        <taxon>Leptolyngbyaceae</taxon>
        <taxon>Phormidesmis</taxon>
    </lineage>
</organism>
<dbReference type="Pfam" id="PF00698">
    <property type="entry name" value="Acyl_transf_1"/>
    <property type="match status" value="1"/>
</dbReference>
<reference evidence="8" key="1">
    <citation type="submission" date="2018-04" db="EMBL/GenBank/DDBJ databases">
        <authorList>
            <person name="Cornet L."/>
        </authorList>
    </citation>
    <scope>NUCLEOTIDE SEQUENCE [LARGE SCALE GENOMIC DNA]</scope>
</reference>
<accession>A0A2W4Z2P8</accession>
<dbReference type="Pfam" id="PF02801">
    <property type="entry name" value="Ketoacyl-synt_C"/>
    <property type="match status" value="1"/>
</dbReference>
<feature type="active site" description="Proton donor; for dehydratase activity" evidence="4">
    <location>
        <position position="1213"/>
    </location>
</feature>
<dbReference type="InterPro" id="IPR018201">
    <property type="entry name" value="Ketoacyl_synth_AS"/>
</dbReference>
<dbReference type="GO" id="GO:0008897">
    <property type="term" value="F:holo-[acyl-carrier-protein] synthase activity"/>
    <property type="evidence" value="ECO:0007669"/>
    <property type="project" value="InterPro"/>
</dbReference>
<dbReference type="InterPro" id="IPR016035">
    <property type="entry name" value="Acyl_Trfase/lysoPLipase"/>
</dbReference>
<dbReference type="SUPFAM" id="SSF56214">
    <property type="entry name" value="4'-phosphopantetheinyl transferase"/>
    <property type="match status" value="2"/>
</dbReference>
<dbReference type="SUPFAM" id="SSF52151">
    <property type="entry name" value="FabD/lysophospholipase-like"/>
    <property type="match status" value="1"/>
</dbReference>
<dbReference type="InterPro" id="IPR014030">
    <property type="entry name" value="Ketoacyl_synth_N"/>
</dbReference>
<dbReference type="InterPro" id="IPR042104">
    <property type="entry name" value="PKS_dehydratase_sf"/>
</dbReference>
<evidence type="ECO:0000256" key="1">
    <source>
        <dbReference type="ARBA" id="ARBA00022450"/>
    </source>
</evidence>
<dbReference type="PROSITE" id="PS52004">
    <property type="entry name" value="KS3_2"/>
    <property type="match status" value="1"/>
</dbReference>
<dbReference type="GO" id="GO:0000287">
    <property type="term" value="F:magnesium ion binding"/>
    <property type="evidence" value="ECO:0007669"/>
    <property type="project" value="InterPro"/>
</dbReference>
<dbReference type="InterPro" id="IPR032821">
    <property type="entry name" value="PKS_assoc"/>
</dbReference>
<comment type="caution">
    <text evidence="7">The sequence shown here is derived from an EMBL/GenBank/DDBJ whole genome shotgun (WGS) entry which is preliminary data.</text>
</comment>
<dbReference type="PANTHER" id="PTHR43074:SF1">
    <property type="entry name" value="BETA-KETOACYL SYNTHASE FAMILY PROTEIN-RELATED"/>
    <property type="match status" value="1"/>
</dbReference>
<dbReference type="Gene3D" id="3.40.366.10">
    <property type="entry name" value="Malonyl-Coenzyme A Acyl Carrier Protein, domain 2"/>
    <property type="match status" value="1"/>
</dbReference>
<dbReference type="GO" id="GO:0006633">
    <property type="term" value="P:fatty acid biosynthetic process"/>
    <property type="evidence" value="ECO:0007669"/>
    <property type="project" value="InterPro"/>
</dbReference>
<feature type="active site" description="Proton acceptor; for dehydratase activity" evidence="4">
    <location>
        <position position="1025"/>
    </location>
</feature>
<dbReference type="Pfam" id="PF01648">
    <property type="entry name" value="ACPS"/>
    <property type="match status" value="1"/>
</dbReference>
<dbReference type="Gene3D" id="3.10.129.110">
    <property type="entry name" value="Polyketide synthase dehydratase"/>
    <property type="match status" value="1"/>
</dbReference>
<dbReference type="InterPro" id="IPR052568">
    <property type="entry name" value="PKS-FAS_Synthase"/>
</dbReference>
<proteinExistence type="predicted"/>
<dbReference type="InterPro" id="IPR014043">
    <property type="entry name" value="Acyl_transferase_dom"/>
</dbReference>
<dbReference type="Pfam" id="PF14765">
    <property type="entry name" value="PS-DH"/>
    <property type="match status" value="1"/>
</dbReference>
<dbReference type="CDD" id="cd00833">
    <property type="entry name" value="PKS"/>
    <property type="match status" value="1"/>
</dbReference>
<feature type="domain" description="PKS/mFAS DH" evidence="6">
    <location>
        <begin position="994"/>
        <end position="1300"/>
    </location>
</feature>
<dbReference type="EMBL" id="QBMP01000134">
    <property type="protein sequence ID" value="PZO53211.1"/>
    <property type="molecule type" value="Genomic_DNA"/>
</dbReference>
<dbReference type="Gene3D" id="3.30.70.250">
    <property type="entry name" value="Malonyl-CoA ACP transacylase, ACP-binding"/>
    <property type="match status" value="1"/>
</dbReference>
<dbReference type="SMART" id="SM00827">
    <property type="entry name" value="PKS_AT"/>
    <property type="match status" value="1"/>
</dbReference>
<sequence length="1548" mass="169687">MASASGSADIAVIGMSALFAKAANLQAYWQNICDRVDGISEADPAWSQSAYDPDSIENDRLCTNKGGFLHDLAHFQPAEFGIMPRAVDGGGPDQYLAIQLVKQALADAGYGQSLKPFKNDRTGVILGYGSYMNRGFANLLQHGLVIDQTLDLLRQIAPHLGETTLAEVRRGLKDSLPPFTPEMCPGLVPNNVTGRVANRLDLMGPNYVVDAACAASLISVHLGMEELVRHRCDLVIVGGVNASTPAPISMIFNQLGALTREQIRPFDAAASGTLLGEGLGILVLKRLAEAEAEGDRIYAVLKGTGSASDGKALSSVAPRLEGEALAIQRAYDETGIDPASIGLVEAHGTSIPLGDVTEIGSLTHVFGSRQGLLPSCALGSVKSMVAHCTTAAGAAGLIKTILALYHKVLPPTLCDQVNPDLHIEQTPFYINNQTRPWIHGDRQLPRRAAVNSFGFGGINAHAILEEYRGSTQVEQQLHSRWASELLVIAAPSRSALIARIHQLQRHLTLTPALADVAYSLGQAPSDRCRLAIVAKSAEDLQAKLAVATDKLTDLARDHFKTRSGIIYREIDREIDKTHQVGKTALLFPGEGAQYTHMLADLCLVFPSVRQWFDLLDEAFKGSPQPVPSSVIFPAPTGLTDAAHQFASEQLMGMDIGPAAVFVSSMALFELLQSFGVTGDAMVGHSSGENSALTASGMVTYEEKSQLIEKMGQFNQIIQEMEAKDLVKRGVLLAVGGIATDTVQQVIEPLGDRVQIAMDNCNNQVILFGEPAEMLVLHEQFKQQGGMCTVLPFDRAYHTPHFAEAGLALRCFYDTFSFQVGHTPVYSCASCARFPKDADAMRDLAAHQWAAPVRFRELVQQLYDEGFRQFVEVGPSGNLTAFVTDILRGQKDWLGIASNQRQKPGLENLQIMLGQLFTQGMDLDWQPFFQHRQVSALDFSADLSAVVIPKRFPFPTTLPVACLPEEMAQMLRDRLAPPPMRQNALATTDLTATDWPFLGDILEQTSERLVSDRTFTLTDDCFLQDHVFGGTLSQFQPDLKALPVIPLTFSLEMMAEAASCLVGTSYRVVSLHNLRAYRWIALETGSVNLRVEAQVQAEEKPVELSEQSVYVKLFQLGADAAGLLVFEGEVKLQNAYPAAPPAWEFTLSDPAQPSLKDADLYRTCMFHGPRLQGVKHLRQWSLNGIEADLEVLSTEHFHRSKGRLRCCLDPGLLDAAGQLLGYWISEQWGPADSYCFPFQIAALRQYADPLPVGSSVVCRSYIQFTSKHQLEASFDLLNEAGQVITRIEGWSDICYQVPRNNFYACRIRPQSEYLSVPWMQAETGTLCRLVAPFPEDFLETSWGIWQRMLAHLMLSQLEREIWYALPERGDRRTDWLLGRIAAKDALRQWAHQVLQIALAPVDIEIRPTPAGKPYASCAALPQQAWPDLSISHSEGYAIASVALEGQRLGIDIERRSPDLETMRFAFTEAETQLLQSFAPESQASAIQGLWCAKEAAAKAAGTGLQNTPQSWEITQYSPGFDQMIVTYGEASFSVSLWYTGEEVIAVCLL</sequence>
<keyword evidence="3" id="KW-0808">Transferase</keyword>
<dbReference type="InterPro" id="IPR001227">
    <property type="entry name" value="Ac_transferase_dom_sf"/>
</dbReference>
<dbReference type="GO" id="GO:0004315">
    <property type="term" value="F:3-oxoacyl-[acyl-carrier-protein] synthase activity"/>
    <property type="evidence" value="ECO:0007669"/>
    <property type="project" value="InterPro"/>
</dbReference>
<dbReference type="Gene3D" id="3.40.47.10">
    <property type="match status" value="1"/>
</dbReference>
<dbReference type="InterPro" id="IPR008278">
    <property type="entry name" value="4-PPantetheinyl_Trfase_dom"/>
</dbReference>
<dbReference type="SUPFAM" id="SSF53901">
    <property type="entry name" value="Thiolase-like"/>
    <property type="match status" value="1"/>
</dbReference>
<dbReference type="Pfam" id="PF16197">
    <property type="entry name" value="KAsynt_C_assoc"/>
    <property type="match status" value="1"/>
</dbReference>
<dbReference type="InterPro" id="IPR014031">
    <property type="entry name" value="Ketoacyl_synth_C"/>
</dbReference>
<feature type="domain" description="Ketosynthase family 3 (KS3)" evidence="5">
    <location>
        <begin position="7"/>
        <end position="466"/>
    </location>
</feature>
<dbReference type="Gene3D" id="3.90.470.20">
    <property type="entry name" value="4'-phosphopantetheinyl transferase domain"/>
    <property type="match status" value="2"/>
</dbReference>
<evidence type="ECO:0000256" key="2">
    <source>
        <dbReference type="ARBA" id="ARBA00022553"/>
    </source>
</evidence>
<dbReference type="InterPro" id="IPR016039">
    <property type="entry name" value="Thiolase-like"/>
</dbReference>
<feature type="region of interest" description="N-terminal hotdog fold" evidence="4">
    <location>
        <begin position="994"/>
        <end position="1136"/>
    </location>
</feature>
<dbReference type="Proteomes" id="UP000249794">
    <property type="component" value="Unassembled WGS sequence"/>
</dbReference>
<evidence type="ECO:0000256" key="3">
    <source>
        <dbReference type="ARBA" id="ARBA00022679"/>
    </source>
</evidence>
<reference evidence="7 8" key="2">
    <citation type="submission" date="2018-06" db="EMBL/GenBank/DDBJ databases">
        <title>Metagenomic assembly of (sub)arctic Cyanobacteria and their associated microbiome from non-axenic cultures.</title>
        <authorList>
            <person name="Baurain D."/>
        </authorList>
    </citation>
    <scope>NUCLEOTIDE SEQUENCE [LARGE SCALE GENOMIC DNA]</scope>
    <source>
        <strain evidence="7">ULC027bin1</strain>
    </source>
</reference>
<evidence type="ECO:0000256" key="4">
    <source>
        <dbReference type="PROSITE-ProRule" id="PRU01363"/>
    </source>
</evidence>
<evidence type="ECO:0000259" key="5">
    <source>
        <dbReference type="PROSITE" id="PS52004"/>
    </source>
</evidence>
<dbReference type="SMART" id="SM00825">
    <property type="entry name" value="PKS_KS"/>
    <property type="match status" value="1"/>
</dbReference>
<evidence type="ECO:0000313" key="7">
    <source>
        <dbReference type="EMBL" id="PZO53211.1"/>
    </source>
</evidence>
<dbReference type="SUPFAM" id="SSF55048">
    <property type="entry name" value="Probable ACP-binding domain of malonyl-CoA ACP transacylase"/>
    <property type="match status" value="1"/>
</dbReference>
<dbReference type="InterPro" id="IPR020841">
    <property type="entry name" value="PKS_Beta-ketoAc_synthase_dom"/>
</dbReference>
<dbReference type="InterPro" id="IPR049900">
    <property type="entry name" value="PKS_mFAS_DH"/>
</dbReference>